<accession>A0A9P5PED0</accession>
<comment type="caution">
    <text evidence="1">The sequence shown here is derived from an EMBL/GenBank/DDBJ whole genome shotgun (WGS) entry which is preliminary data.</text>
</comment>
<reference evidence="1" key="1">
    <citation type="submission" date="2020-11" db="EMBL/GenBank/DDBJ databases">
        <authorList>
            <consortium name="DOE Joint Genome Institute"/>
            <person name="Ahrendt S."/>
            <person name="Riley R."/>
            <person name="Andreopoulos W."/>
            <person name="Labutti K."/>
            <person name="Pangilinan J."/>
            <person name="Ruiz-Duenas F.J."/>
            <person name="Barrasa J.M."/>
            <person name="Sanchez-Garcia M."/>
            <person name="Camarero S."/>
            <person name="Miyauchi S."/>
            <person name="Serrano A."/>
            <person name="Linde D."/>
            <person name="Babiker R."/>
            <person name="Drula E."/>
            <person name="Ayuso-Fernandez I."/>
            <person name="Pacheco R."/>
            <person name="Padilla G."/>
            <person name="Ferreira P."/>
            <person name="Barriuso J."/>
            <person name="Kellner H."/>
            <person name="Castanera R."/>
            <person name="Alfaro M."/>
            <person name="Ramirez L."/>
            <person name="Pisabarro A.G."/>
            <person name="Kuo A."/>
            <person name="Tritt A."/>
            <person name="Lipzen A."/>
            <person name="He G."/>
            <person name="Yan M."/>
            <person name="Ng V."/>
            <person name="Cullen D."/>
            <person name="Martin F."/>
            <person name="Rosso M.-N."/>
            <person name="Henrissat B."/>
            <person name="Hibbett D."/>
            <person name="Martinez A.T."/>
            <person name="Grigoriev I.V."/>
        </authorList>
    </citation>
    <scope>NUCLEOTIDE SEQUENCE</scope>
    <source>
        <strain evidence="1">AH 40177</strain>
    </source>
</reference>
<dbReference type="EMBL" id="JADNRY010000190">
    <property type="protein sequence ID" value="KAF9061781.1"/>
    <property type="molecule type" value="Genomic_DNA"/>
</dbReference>
<protein>
    <submittedName>
        <fullName evidence="1">Uncharacterized protein</fullName>
    </submittedName>
</protein>
<name>A0A9P5PED0_9AGAR</name>
<evidence type="ECO:0000313" key="1">
    <source>
        <dbReference type="EMBL" id="KAF9061781.1"/>
    </source>
</evidence>
<evidence type="ECO:0000313" key="2">
    <source>
        <dbReference type="Proteomes" id="UP000772434"/>
    </source>
</evidence>
<dbReference type="Proteomes" id="UP000772434">
    <property type="component" value="Unassembled WGS sequence"/>
</dbReference>
<sequence length="192" mass="21187">MIAGKLEEGACGWNCSVDGHTISAFPQFKDQVTNYIACDSAETLEVGQHTLNVNFYFPSKITSTLWLDSIQYQPLPSDPLDSVMFRIHNSDPSIDYSNSSGEWFWQEAQTNATDRIGANMGFAFNGSSVTLYTLVLTSNGTEPLNAAKGFHFLDGNSNSTLFELPGSIKIRILHHCTKLPSLHRTQPLHVTA</sequence>
<organism evidence="1 2">
    <name type="scientific">Rhodocollybia butyracea</name>
    <dbReference type="NCBI Taxonomy" id="206335"/>
    <lineage>
        <taxon>Eukaryota</taxon>
        <taxon>Fungi</taxon>
        <taxon>Dikarya</taxon>
        <taxon>Basidiomycota</taxon>
        <taxon>Agaricomycotina</taxon>
        <taxon>Agaricomycetes</taxon>
        <taxon>Agaricomycetidae</taxon>
        <taxon>Agaricales</taxon>
        <taxon>Marasmiineae</taxon>
        <taxon>Omphalotaceae</taxon>
        <taxon>Rhodocollybia</taxon>
    </lineage>
</organism>
<keyword evidence="2" id="KW-1185">Reference proteome</keyword>
<dbReference type="OrthoDB" id="3052647at2759"/>
<proteinExistence type="predicted"/>
<gene>
    <name evidence="1" type="ORF">BDP27DRAFT_1369327</name>
</gene>
<dbReference type="AlphaFoldDB" id="A0A9P5PED0"/>